<dbReference type="SUPFAM" id="SSF111369">
    <property type="entry name" value="HlyD-like secretion proteins"/>
    <property type="match status" value="3"/>
</dbReference>
<dbReference type="Gene3D" id="1.10.287.470">
    <property type="entry name" value="Helix hairpin bin"/>
    <property type="match status" value="1"/>
</dbReference>
<keyword evidence="6" id="KW-1185">Reference proteome</keyword>
<organism evidence="5 6">
    <name type="scientific">Ferranicluibacter rubi</name>
    <dbReference type="NCBI Taxonomy" id="2715133"/>
    <lineage>
        <taxon>Bacteria</taxon>
        <taxon>Pseudomonadati</taxon>
        <taxon>Pseudomonadota</taxon>
        <taxon>Alphaproteobacteria</taxon>
        <taxon>Hyphomicrobiales</taxon>
        <taxon>Rhizobiaceae</taxon>
        <taxon>Ferranicluibacter</taxon>
    </lineage>
</organism>
<evidence type="ECO:0000313" key="6">
    <source>
        <dbReference type="Proteomes" id="UP001155840"/>
    </source>
</evidence>
<feature type="domain" description="Multidrug resistance protein MdtA-like alpha-helical hairpin" evidence="2">
    <location>
        <begin position="120"/>
        <end position="185"/>
    </location>
</feature>
<comment type="caution">
    <text evidence="5">The sequence shown here is derived from an EMBL/GenBank/DDBJ whole genome shotgun (WGS) entry which is preliminary data.</text>
</comment>
<dbReference type="PANTHER" id="PTHR30386">
    <property type="entry name" value="MEMBRANE FUSION SUBUNIT OF EMRAB-TOLC MULTIDRUG EFFLUX PUMP"/>
    <property type="match status" value="1"/>
</dbReference>
<name>A0AA43ZIL2_9HYPH</name>
<dbReference type="RefSeq" id="WP_167130275.1">
    <property type="nucleotide sequence ID" value="NZ_JAANCM010000010.1"/>
</dbReference>
<dbReference type="Gene3D" id="2.40.50.100">
    <property type="match status" value="1"/>
</dbReference>
<keyword evidence="1" id="KW-0472">Membrane</keyword>
<gene>
    <name evidence="5" type="ORF">G8E10_18805</name>
</gene>
<dbReference type="InterPro" id="IPR058625">
    <property type="entry name" value="MdtA-like_BSH"/>
</dbReference>
<accession>A0AA43ZIL2</accession>
<feature type="domain" description="Multidrug resistance protein MdtA-like barrel-sandwich hybrid" evidence="3">
    <location>
        <begin position="59"/>
        <end position="241"/>
    </location>
</feature>
<dbReference type="Pfam" id="PF25917">
    <property type="entry name" value="BSH_RND"/>
    <property type="match status" value="1"/>
</dbReference>
<evidence type="ECO:0000259" key="2">
    <source>
        <dbReference type="Pfam" id="PF25876"/>
    </source>
</evidence>
<dbReference type="Proteomes" id="UP001155840">
    <property type="component" value="Unassembled WGS sequence"/>
</dbReference>
<dbReference type="Pfam" id="PF25876">
    <property type="entry name" value="HH_MFP_RND"/>
    <property type="match status" value="1"/>
</dbReference>
<dbReference type="EMBL" id="JAANCM010000010">
    <property type="protein sequence ID" value="NHT77756.1"/>
    <property type="molecule type" value="Genomic_DNA"/>
</dbReference>
<proteinExistence type="predicted"/>
<evidence type="ECO:0000313" key="5">
    <source>
        <dbReference type="EMBL" id="NHT77756.1"/>
    </source>
</evidence>
<keyword evidence="1" id="KW-0812">Transmembrane</keyword>
<reference evidence="5" key="1">
    <citation type="submission" date="2020-03" db="EMBL/GenBank/DDBJ databases">
        <title>Ferranicluibacter endophyticum gen. nov., sp. nov., a new genus isolated from Rubus ulmifolius Schott. stem.</title>
        <authorList>
            <person name="Roca-Couso R."/>
            <person name="Flores-Felix J.D."/>
            <person name="Igual J.M."/>
            <person name="Rivas R."/>
        </authorList>
    </citation>
    <scope>NUCLEOTIDE SEQUENCE</scope>
    <source>
        <strain evidence="5">CRRU44</strain>
    </source>
</reference>
<evidence type="ECO:0000259" key="3">
    <source>
        <dbReference type="Pfam" id="PF25917"/>
    </source>
</evidence>
<feature type="transmembrane region" description="Helical" evidence="1">
    <location>
        <begin position="20"/>
        <end position="41"/>
    </location>
</feature>
<dbReference type="Gene3D" id="2.40.30.170">
    <property type="match status" value="1"/>
</dbReference>
<dbReference type="Pfam" id="PF25963">
    <property type="entry name" value="Beta-barrel_AAEA"/>
    <property type="match status" value="1"/>
</dbReference>
<dbReference type="InterPro" id="IPR050739">
    <property type="entry name" value="MFP"/>
</dbReference>
<feature type="domain" description="p-hydroxybenzoic acid efflux pump subunit AaeA-like beta-barrel" evidence="4">
    <location>
        <begin position="248"/>
        <end position="342"/>
    </location>
</feature>
<dbReference type="InterPro" id="IPR058634">
    <property type="entry name" value="AaeA-lik-b-barrel"/>
</dbReference>
<evidence type="ECO:0000259" key="4">
    <source>
        <dbReference type="Pfam" id="PF25963"/>
    </source>
</evidence>
<dbReference type="AlphaFoldDB" id="A0AA43ZIL2"/>
<keyword evidence="1" id="KW-1133">Transmembrane helix</keyword>
<sequence length="368" mass="39134">MISDDPIISEPVPPPPPANPLRRVAFVILLLALVLFVLSIFMERRTPSSSQAQVQAYVVGIAPEVAGRVIEVNVTDNTAVEPGQVLFRIDPARYEIAVAEAEAALARVGQTLGASTAQVDAVQARLVQAQAGRDSASEQLGRASELTRRGVYAKAKLDDAQLAFDQADAAVTAAEADLASAQADLGPAGSDNPEFRIALAALERARLDLLKTSVLAPAAGVVTNLQLSIGQVVGVGQASMTFIDVGTVWINAAFKENSLERTAPGNRAEVLFDALPGTLFPARVESVGLGVSQTDTDPATGLPKMRSDTGWVHEAQRFPVRLVLEEERPKGVRYGSQVTVVIYTGDHPVTNAWGAFWIRMMSVLTYVS</sequence>
<protein>
    <submittedName>
        <fullName evidence="5">HlyD family secretion protein</fullName>
    </submittedName>
</protein>
<dbReference type="InterPro" id="IPR058624">
    <property type="entry name" value="MdtA-like_HH"/>
</dbReference>
<evidence type="ECO:0000256" key="1">
    <source>
        <dbReference type="SAM" id="Phobius"/>
    </source>
</evidence>